<dbReference type="InterPro" id="IPR007712">
    <property type="entry name" value="RelE/ParE_toxin"/>
</dbReference>
<accession>A0ABR7YRK6</accession>
<name>A0ABR7YRK6_9SPHI</name>
<proteinExistence type="predicted"/>
<keyword evidence="3" id="KW-1185">Reference proteome</keyword>
<keyword evidence="1" id="KW-1277">Toxin-antitoxin system</keyword>
<dbReference type="InterPro" id="IPR035093">
    <property type="entry name" value="RelE/ParE_toxin_dom_sf"/>
</dbReference>
<comment type="caution">
    <text evidence="2">The sequence shown here is derived from an EMBL/GenBank/DDBJ whole genome shotgun (WGS) entry which is preliminary data.</text>
</comment>
<protein>
    <submittedName>
        <fullName evidence="2">Type II toxin-antitoxin system RelE/ParE family toxin</fullName>
    </submittedName>
</protein>
<dbReference type="Proteomes" id="UP000602759">
    <property type="component" value="Unassembled WGS sequence"/>
</dbReference>
<reference evidence="2 3" key="1">
    <citation type="submission" date="2020-08" db="EMBL/GenBank/DDBJ databases">
        <title>Sphingobacterium sp. DN00404 isolated from aquaculture water.</title>
        <authorList>
            <person name="Zhang M."/>
        </authorList>
    </citation>
    <scope>NUCLEOTIDE SEQUENCE [LARGE SCALE GENOMIC DNA]</scope>
    <source>
        <strain evidence="2 3">DN00404</strain>
    </source>
</reference>
<evidence type="ECO:0000313" key="2">
    <source>
        <dbReference type="EMBL" id="MBD1433924.1"/>
    </source>
</evidence>
<gene>
    <name evidence="2" type="ORF">H8B06_13885</name>
</gene>
<evidence type="ECO:0000313" key="3">
    <source>
        <dbReference type="Proteomes" id="UP000602759"/>
    </source>
</evidence>
<dbReference type="Pfam" id="PF05016">
    <property type="entry name" value="ParE_toxin"/>
    <property type="match status" value="1"/>
</dbReference>
<evidence type="ECO:0000256" key="1">
    <source>
        <dbReference type="ARBA" id="ARBA00022649"/>
    </source>
</evidence>
<dbReference type="Gene3D" id="3.30.2310.20">
    <property type="entry name" value="RelE-like"/>
    <property type="match status" value="1"/>
</dbReference>
<dbReference type="EMBL" id="JACOIK010000009">
    <property type="protein sequence ID" value="MBD1433924.1"/>
    <property type="molecule type" value="Genomic_DNA"/>
</dbReference>
<sequence>MAYKLVIKSLAENDIQQAIEWYLENSPPYASALLKKIDQTLQRIKQNPQHYQKRYKKLQLALTDKFPYGLYYTTEGDTVYVHAVLHTKQNPEQGVKRV</sequence>
<dbReference type="RefSeq" id="WP_190994867.1">
    <property type="nucleotide sequence ID" value="NZ_JACOIK010000009.1"/>
</dbReference>
<organism evidence="2 3">
    <name type="scientific">Sphingobacterium micropteri</name>
    <dbReference type="NCBI Taxonomy" id="2763501"/>
    <lineage>
        <taxon>Bacteria</taxon>
        <taxon>Pseudomonadati</taxon>
        <taxon>Bacteroidota</taxon>
        <taxon>Sphingobacteriia</taxon>
        <taxon>Sphingobacteriales</taxon>
        <taxon>Sphingobacteriaceae</taxon>
        <taxon>Sphingobacterium</taxon>
    </lineage>
</organism>